<keyword evidence="3 13" id="KW-0963">Cytoplasm</keyword>
<keyword evidence="9 13" id="KW-0961">Cell wall biogenesis/degradation</keyword>
<keyword evidence="10 13" id="KW-0670">Pyruvate</keyword>
<dbReference type="OrthoDB" id="9803760at2"/>
<evidence type="ECO:0000256" key="2">
    <source>
        <dbReference type="ARBA" id="ARBA00004752"/>
    </source>
</evidence>
<evidence type="ECO:0000256" key="3">
    <source>
        <dbReference type="ARBA" id="ARBA00022490"/>
    </source>
</evidence>
<dbReference type="PANTHER" id="PTHR43783">
    <property type="entry name" value="UDP-N-ACETYLGLUCOSAMINE 1-CARBOXYVINYLTRANSFERASE"/>
    <property type="match status" value="1"/>
</dbReference>
<protein>
    <recommendedName>
        <fullName evidence="13">UDP-N-acetylglucosamine 1-carboxyvinyltransferase</fullName>
        <ecNumber evidence="13">2.5.1.7</ecNumber>
    </recommendedName>
    <alternativeName>
        <fullName evidence="13">Enoylpyruvate transferase</fullName>
    </alternativeName>
    <alternativeName>
        <fullName evidence="13">UDP-N-acetylglucosamine enolpyruvyl transferase</fullName>
        <shortName evidence="13">EPT</shortName>
    </alternativeName>
</protein>
<dbReference type="UniPathway" id="UPA00219"/>
<keyword evidence="5 13" id="KW-0808">Transferase</keyword>
<sequence length="419" mass="44637">MDKLLIKDAGALDGSIKISGAKNAALPILMGALLVDGVTTIGNLPHLNDVTTTLELMGRLGAKLTIDDKFNVEIDSRNIHSHEAPYELVKTMRASILVLGPLLARFGEAVVSLPGGCAIGSRPVNLHIEGMREMGADIEVEAGYVKAKSDGRLKGAKIVMEMVSVGATENLIMAAALADGTSVIENAAREPEVVDLANFLNSMGAKISGAGTSEITIEGVERLHSGHHDVLPDRIETGTYLVAAAMTRGRIRCRNTDPNILDAVLVKLKEAGAEVTTGDDWIELDMHGKRPKAVNIKTAPYPGFPTDMQAQFCAMNAVAEGTGTITETIFENRFMHVLEMQRMGADIAIEGNTAICRGVEQLSGAQVMATDLRASASLVLAGLCADGETLVDRIYHIDRGYETIEEKLQNLGASIKRIG</sequence>
<evidence type="ECO:0000256" key="13">
    <source>
        <dbReference type="HAMAP-Rule" id="MF_00111"/>
    </source>
</evidence>
<feature type="binding site" evidence="13">
    <location>
        <position position="93"/>
    </location>
    <ligand>
        <name>UDP-N-acetyl-alpha-D-glucosamine</name>
        <dbReference type="ChEBI" id="CHEBI:57705"/>
    </ligand>
</feature>
<evidence type="ECO:0000256" key="1">
    <source>
        <dbReference type="ARBA" id="ARBA00004496"/>
    </source>
</evidence>
<evidence type="ECO:0000256" key="8">
    <source>
        <dbReference type="ARBA" id="ARBA00023306"/>
    </source>
</evidence>
<dbReference type="HAMAP" id="MF_00111">
    <property type="entry name" value="MurA"/>
    <property type="match status" value="1"/>
</dbReference>
<evidence type="ECO:0000256" key="4">
    <source>
        <dbReference type="ARBA" id="ARBA00022618"/>
    </source>
</evidence>
<comment type="caution">
    <text evidence="13">Lacks conserved residue(s) required for the propagation of feature annotation.</text>
</comment>
<evidence type="ECO:0000256" key="5">
    <source>
        <dbReference type="ARBA" id="ARBA00022679"/>
    </source>
</evidence>
<dbReference type="PANTHER" id="PTHR43783:SF1">
    <property type="entry name" value="UDP-N-ACETYLGLUCOSAMINE 1-CARBOXYVINYLTRANSFERASE"/>
    <property type="match status" value="1"/>
</dbReference>
<dbReference type="Gene3D" id="3.65.10.10">
    <property type="entry name" value="Enolpyruvate transferase domain"/>
    <property type="match status" value="2"/>
</dbReference>
<dbReference type="GO" id="GO:0008760">
    <property type="term" value="F:UDP-N-acetylglucosamine 1-carboxyvinyltransferase activity"/>
    <property type="evidence" value="ECO:0007669"/>
    <property type="project" value="UniProtKB-UniRule"/>
</dbReference>
<dbReference type="Pfam" id="PF00275">
    <property type="entry name" value="EPSP_synthase"/>
    <property type="match status" value="1"/>
</dbReference>
<dbReference type="InterPro" id="IPR013792">
    <property type="entry name" value="RNA3'P_cycl/enolpyr_Trfase_a/b"/>
</dbReference>
<evidence type="ECO:0000256" key="6">
    <source>
        <dbReference type="ARBA" id="ARBA00022960"/>
    </source>
</evidence>
<dbReference type="Proteomes" id="UP000232693">
    <property type="component" value="Chromosome"/>
</dbReference>
<evidence type="ECO:0000256" key="9">
    <source>
        <dbReference type="ARBA" id="ARBA00023316"/>
    </source>
</evidence>
<evidence type="ECO:0000256" key="11">
    <source>
        <dbReference type="ARBA" id="ARBA00038367"/>
    </source>
</evidence>
<dbReference type="RefSeq" id="WP_106646132.1">
    <property type="nucleotide sequence ID" value="NZ_BMGO01000002.1"/>
</dbReference>
<keyword evidence="7 13" id="KW-0573">Peptidoglycan synthesis</keyword>
<dbReference type="InterPro" id="IPR001986">
    <property type="entry name" value="Enolpyruvate_Tfrase_dom"/>
</dbReference>
<dbReference type="EMBL" id="CP025120">
    <property type="protein sequence ID" value="AUD78256.1"/>
    <property type="molecule type" value="Genomic_DNA"/>
</dbReference>
<comment type="catalytic activity">
    <reaction evidence="12 13">
        <text>phosphoenolpyruvate + UDP-N-acetyl-alpha-D-glucosamine = UDP-N-acetyl-3-O-(1-carboxyvinyl)-alpha-D-glucosamine + phosphate</text>
        <dbReference type="Rhea" id="RHEA:18681"/>
        <dbReference type="ChEBI" id="CHEBI:43474"/>
        <dbReference type="ChEBI" id="CHEBI:57705"/>
        <dbReference type="ChEBI" id="CHEBI:58702"/>
        <dbReference type="ChEBI" id="CHEBI:68483"/>
        <dbReference type="EC" id="2.5.1.7"/>
    </reaction>
</comment>
<organism evidence="14 15">
    <name type="scientific">Kangiella profundi</name>
    <dbReference type="NCBI Taxonomy" id="1561924"/>
    <lineage>
        <taxon>Bacteria</taxon>
        <taxon>Pseudomonadati</taxon>
        <taxon>Pseudomonadota</taxon>
        <taxon>Gammaproteobacteria</taxon>
        <taxon>Kangiellales</taxon>
        <taxon>Kangiellaceae</taxon>
        <taxon>Kangiella</taxon>
    </lineage>
</organism>
<evidence type="ECO:0000313" key="14">
    <source>
        <dbReference type="EMBL" id="AUD78256.1"/>
    </source>
</evidence>
<dbReference type="KEGG" id="kpd:CW740_02975"/>
<dbReference type="GO" id="GO:0051301">
    <property type="term" value="P:cell division"/>
    <property type="evidence" value="ECO:0007669"/>
    <property type="project" value="UniProtKB-KW"/>
</dbReference>
<dbReference type="SUPFAM" id="SSF55205">
    <property type="entry name" value="EPT/RTPC-like"/>
    <property type="match status" value="1"/>
</dbReference>
<feature type="modified residue" description="2-(S-cysteinyl)pyruvic acid O-phosphothioketal" evidence="13">
    <location>
        <position position="117"/>
    </location>
</feature>
<keyword evidence="8 13" id="KW-0131">Cell cycle</keyword>
<evidence type="ECO:0000256" key="10">
    <source>
        <dbReference type="ARBA" id="ARBA00023317"/>
    </source>
</evidence>
<dbReference type="InterPro" id="IPR050068">
    <property type="entry name" value="MurA_subfamily"/>
</dbReference>
<gene>
    <name evidence="13 14" type="primary">murA</name>
    <name evidence="14" type="ORF">CW740_02975</name>
</gene>
<proteinExistence type="inferred from homology"/>
<dbReference type="CDD" id="cd01555">
    <property type="entry name" value="UdpNAET"/>
    <property type="match status" value="1"/>
</dbReference>
<dbReference type="GO" id="GO:0019277">
    <property type="term" value="P:UDP-N-acetylgalactosamine biosynthetic process"/>
    <property type="evidence" value="ECO:0007669"/>
    <property type="project" value="InterPro"/>
</dbReference>
<reference evidence="14 15" key="1">
    <citation type="submission" date="2017-12" db="EMBL/GenBank/DDBJ databases">
        <title>Kangiella profundi FT102 completed genome.</title>
        <authorList>
            <person name="Xu J."/>
            <person name="Wang J."/>
            <person name="Lu Y."/>
        </authorList>
    </citation>
    <scope>NUCLEOTIDE SEQUENCE [LARGE SCALE GENOMIC DNA]</scope>
    <source>
        <strain evidence="14 15">FT102</strain>
    </source>
</reference>
<comment type="subcellular location">
    <subcellularLocation>
        <location evidence="1 13">Cytoplasm</location>
    </subcellularLocation>
</comment>
<dbReference type="FunFam" id="3.65.10.10:FF:000002">
    <property type="entry name" value="UDP-N-acetylglucosamine 1-carboxyvinyltransferase"/>
    <property type="match status" value="1"/>
</dbReference>
<dbReference type="InterPro" id="IPR005750">
    <property type="entry name" value="UDP_GlcNAc_COvinyl_MurA"/>
</dbReference>
<dbReference type="AlphaFoldDB" id="A0A2K9ACZ4"/>
<dbReference type="InterPro" id="IPR036968">
    <property type="entry name" value="Enolpyruvate_Tfrase_sf"/>
</dbReference>
<evidence type="ECO:0000313" key="15">
    <source>
        <dbReference type="Proteomes" id="UP000232693"/>
    </source>
</evidence>
<accession>A0A2K9ACZ4</accession>
<dbReference type="GO" id="GO:0071555">
    <property type="term" value="P:cell wall organization"/>
    <property type="evidence" value="ECO:0007669"/>
    <property type="project" value="UniProtKB-KW"/>
</dbReference>
<feature type="binding site" evidence="13">
    <location>
        <position position="307"/>
    </location>
    <ligand>
        <name>UDP-N-acetyl-alpha-D-glucosamine</name>
        <dbReference type="ChEBI" id="CHEBI:57705"/>
    </ligand>
</feature>
<feature type="binding site" evidence="13">
    <location>
        <position position="329"/>
    </location>
    <ligand>
        <name>UDP-N-acetyl-alpha-D-glucosamine</name>
        <dbReference type="ChEBI" id="CHEBI:57705"/>
    </ligand>
</feature>
<keyword evidence="4 13" id="KW-0132">Cell division</keyword>
<feature type="active site" description="Proton donor" evidence="13">
    <location>
        <position position="117"/>
    </location>
</feature>
<comment type="similarity">
    <text evidence="11 13">Belongs to the EPSP synthase family. MurA subfamily.</text>
</comment>
<dbReference type="GO" id="GO:0009252">
    <property type="term" value="P:peptidoglycan biosynthetic process"/>
    <property type="evidence" value="ECO:0007669"/>
    <property type="project" value="UniProtKB-UniRule"/>
</dbReference>
<dbReference type="EC" id="2.5.1.7" evidence="13"/>
<keyword evidence="6 13" id="KW-0133">Cell shape</keyword>
<keyword evidence="15" id="KW-1185">Reference proteome</keyword>
<dbReference type="NCBIfam" id="TIGR01072">
    <property type="entry name" value="murA"/>
    <property type="match status" value="1"/>
</dbReference>
<evidence type="ECO:0000256" key="12">
    <source>
        <dbReference type="ARBA" id="ARBA00047527"/>
    </source>
</evidence>
<dbReference type="NCBIfam" id="NF006873">
    <property type="entry name" value="PRK09369.1"/>
    <property type="match status" value="1"/>
</dbReference>
<dbReference type="GO" id="GO:0005737">
    <property type="term" value="C:cytoplasm"/>
    <property type="evidence" value="ECO:0007669"/>
    <property type="project" value="UniProtKB-SubCell"/>
</dbReference>
<name>A0A2K9ACZ4_9GAMM</name>
<comment type="pathway">
    <text evidence="2 13">Cell wall biogenesis; peptidoglycan biosynthesis.</text>
</comment>
<dbReference type="GO" id="GO:0008360">
    <property type="term" value="P:regulation of cell shape"/>
    <property type="evidence" value="ECO:0007669"/>
    <property type="project" value="UniProtKB-KW"/>
</dbReference>
<feature type="binding site" evidence="13">
    <location>
        <begin position="22"/>
        <end position="23"/>
    </location>
    <ligand>
        <name>phosphoenolpyruvate</name>
        <dbReference type="ChEBI" id="CHEBI:58702"/>
    </ligand>
</feature>
<evidence type="ECO:0000256" key="7">
    <source>
        <dbReference type="ARBA" id="ARBA00022984"/>
    </source>
</evidence>
<comment type="function">
    <text evidence="13">Cell wall formation. Adds enolpyruvyl to UDP-N-acetylglucosamine.</text>
</comment>